<dbReference type="Pfam" id="PF10096">
    <property type="entry name" value="DUF2334"/>
    <property type="match status" value="1"/>
</dbReference>
<gene>
    <name evidence="1" type="ORF">CWI75_04285</name>
</gene>
<dbReference type="EMBL" id="PKLZ01000002">
    <property type="protein sequence ID" value="PLW83577.1"/>
    <property type="molecule type" value="Genomic_DNA"/>
</dbReference>
<keyword evidence="2" id="KW-1185">Reference proteome</keyword>
<proteinExistence type="predicted"/>
<reference evidence="2" key="1">
    <citation type="submission" date="2017-11" db="EMBL/GenBank/DDBJ databases">
        <title>The draft genome sequence of Chromatocurvus sp. F02.</title>
        <authorList>
            <person name="Du Z.-J."/>
            <person name="Chang Y.-Q."/>
        </authorList>
    </citation>
    <scope>NUCLEOTIDE SEQUENCE [LARGE SCALE GENOMIC DNA]</scope>
    <source>
        <strain evidence="2">F02</strain>
    </source>
</reference>
<dbReference type="OrthoDB" id="9793440at2"/>
<dbReference type="InterPro" id="IPR011330">
    <property type="entry name" value="Glyco_hydro/deAcase_b/a-brl"/>
</dbReference>
<dbReference type="RefSeq" id="WP_101520258.1">
    <property type="nucleotide sequence ID" value="NZ_PKLZ01000002.1"/>
</dbReference>
<dbReference type="Gene3D" id="3.20.20.370">
    <property type="entry name" value="Glycoside hydrolase/deacetylase"/>
    <property type="match status" value="1"/>
</dbReference>
<dbReference type="AlphaFoldDB" id="A0A2N5Y5B1"/>
<evidence type="ECO:0000313" key="1">
    <source>
        <dbReference type="EMBL" id="PLW83577.1"/>
    </source>
</evidence>
<accession>A0A2N5Y5B1</accession>
<name>A0A2N5Y5B1_9GAMM</name>
<organism evidence="1 2">
    <name type="scientific">Kineobactrum sediminis</name>
    <dbReference type="NCBI Taxonomy" id="1905677"/>
    <lineage>
        <taxon>Bacteria</taxon>
        <taxon>Pseudomonadati</taxon>
        <taxon>Pseudomonadota</taxon>
        <taxon>Gammaproteobacteria</taxon>
        <taxon>Cellvibrionales</taxon>
        <taxon>Halieaceae</taxon>
        <taxon>Kineobactrum</taxon>
    </lineage>
</organism>
<dbReference type="CDD" id="cd11374">
    <property type="entry name" value="CE4_u10"/>
    <property type="match status" value="1"/>
</dbReference>
<dbReference type="InterPro" id="IPR018763">
    <property type="entry name" value="DUF2334"/>
</dbReference>
<sequence length="232" mass="26653">MQALVSIHDVMPETLGQVQRLINCLPPGARPNTLLLVVPGRDWHAHQIDRLRRWQQQGFELAGHGWSHRARDNRSLYHRVHAALISRNAAEHLGQGRQDLLNLLSRCHQWFECWELMPPQIYVPPAWALGALRREDLNASPFRYFESTRGIYCSRTGAYRYLPLVGFEADTRWQAFALRFWNRMNLVLAGPQRPLRVALHPGDLRLMLAGDLLLQLNCLSGCLRFGDLPGQP</sequence>
<dbReference type="SUPFAM" id="SSF88713">
    <property type="entry name" value="Glycoside hydrolase/deacetylase"/>
    <property type="match status" value="1"/>
</dbReference>
<dbReference type="Proteomes" id="UP000234845">
    <property type="component" value="Unassembled WGS sequence"/>
</dbReference>
<protein>
    <submittedName>
        <fullName evidence="1">DUF2334 domain-containing protein</fullName>
    </submittedName>
</protein>
<comment type="caution">
    <text evidence="1">The sequence shown here is derived from an EMBL/GenBank/DDBJ whole genome shotgun (WGS) entry which is preliminary data.</text>
</comment>
<dbReference type="GO" id="GO:0005975">
    <property type="term" value="P:carbohydrate metabolic process"/>
    <property type="evidence" value="ECO:0007669"/>
    <property type="project" value="InterPro"/>
</dbReference>
<evidence type="ECO:0000313" key="2">
    <source>
        <dbReference type="Proteomes" id="UP000234845"/>
    </source>
</evidence>